<dbReference type="InterPro" id="IPR001041">
    <property type="entry name" value="2Fe-2S_ferredoxin-type"/>
</dbReference>
<dbReference type="InterPro" id="IPR051452">
    <property type="entry name" value="Diverse_Oxidoreductases"/>
</dbReference>
<evidence type="ECO:0000256" key="3">
    <source>
        <dbReference type="ARBA" id="ARBA00023002"/>
    </source>
</evidence>
<protein>
    <submittedName>
        <fullName evidence="7">(2Fe-2S)-binding protein</fullName>
    </submittedName>
</protein>
<dbReference type="InterPro" id="IPR036884">
    <property type="entry name" value="2Fe-2S-bd_dom_sf"/>
</dbReference>
<reference evidence="7 8" key="1">
    <citation type="submission" date="2019-09" db="EMBL/GenBank/DDBJ databases">
        <title>Draft genome sequence of Ginsengibacter sp. BR5-29.</title>
        <authorList>
            <person name="Im W.-T."/>
        </authorList>
    </citation>
    <scope>NUCLEOTIDE SEQUENCE [LARGE SCALE GENOMIC DNA]</scope>
    <source>
        <strain evidence="7 8">BR5-29</strain>
    </source>
</reference>
<organism evidence="7 8">
    <name type="scientific">Ginsengibacter hankyongi</name>
    <dbReference type="NCBI Taxonomy" id="2607284"/>
    <lineage>
        <taxon>Bacteria</taxon>
        <taxon>Pseudomonadati</taxon>
        <taxon>Bacteroidota</taxon>
        <taxon>Chitinophagia</taxon>
        <taxon>Chitinophagales</taxon>
        <taxon>Chitinophagaceae</taxon>
        <taxon>Ginsengibacter</taxon>
    </lineage>
</organism>
<dbReference type="AlphaFoldDB" id="A0A5J5IBV4"/>
<comment type="caution">
    <text evidence="7">The sequence shown here is derived from an EMBL/GenBank/DDBJ whole genome shotgun (WGS) entry which is preliminary data.</text>
</comment>
<accession>A0A5J5IBV4</accession>
<dbReference type="Proteomes" id="UP000326903">
    <property type="component" value="Unassembled WGS sequence"/>
</dbReference>
<dbReference type="Gene3D" id="1.10.150.120">
    <property type="entry name" value="[2Fe-2S]-binding domain"/>
    <property type="match status" value="1"/>
</dbReference>
<dbReference type="PANTHER" id="PTHR44379">
    <property type="entry name" value="OXIDOREDUCTASE WITH IRON-SULFUR SUBUNIT"/>
    <property type="match status" value="1"/>
</dbReference>
<dbReference type="FunFam" id="1.10.150.120:FF:000003">
    <property type="entry name" value="Carbon monoxide dehydrogenase, small subunit"/>
    <property type="match status" value="1"/>
</dbReference>
<feature type="domain" description="2Fe-2S ferredoxin-type" evidence="6">
    <location>
        <begin position="1"/>
        <end position="77"/>
    </location>
</feature>
<proteinExistence type="predicted"/>
<evidence type="ECO:0000313" key="7">
    <source>
        <dbReference type="EMBL" id="KAA9036524.1"/>
    </source>
</evidence>
<name>A0A5J5IBV4_9BACT</name>
<dbReference type="SUPFAM" id="SSF54292">
    <property type="entry name" value="2Fe-2S ferredoxin-like"/>
    <property type="match status" value="1"/>
</dbReference>
<keyword evidence="4" id="KW-0408">Iron</keyword>
<dbReference type="GO" id="GO:0016491">
    <property type="term" value="F:oxidoreductase activity"/>
    <property type="evidence" value="ECO:0007669"/>
    <property type="project" value="UniProtKB-KW"/>
</dbReference>
<keyword evidence="1" id="KW-0001">2Fe-2S</keyword>
<evidence type="ECO:0000259" key="6">
    <source>
        <dbReference type="PROSITE" id="PS51085"/>
    </source>
</evidence>
<dbReference type="InterPro" id="IPR002888">
    <property type="entry name" value="2Fe-2S-bd"/>
</dbReference>
<dbReference type="GO" id="GO:0046872">
    <property type="term" value="F:metal ion binding"/>
    <property type="evidence" value="ECO:0007669"/>
    <property type="project" value="UniProtKB-KW"/>
</dbReference>
<dbReference type="InterPro" id="IPR012675">
    <property type="entry name" value="Beta-grasp_dom_sf"/>
</dbReference>
<gene>
    <name evidence="7" type="ORF">FW778_18055</name>
</gene>
<keyword evidence="2" id="KW-0479">Metal-binding</keyword>
<dbReference type="PANTHER" id="PTHR44379:SF5">
    <property type="entry name" value="OXIDOREDUCTASE WITH IRON-SULFUR SUBUNIT"/>
    <property type="match status" value="1"/>
</dbReference>
<dbReference type="InterPro" id="IPR036010">
    <property type="entry name" value="2Fe-2S_ferredoxin-like_sf"/>
</dbReference>
<evidence type="ECO:0000256" key="4">
    <source>
        <dbReference type="ARBA" id="ARBA00023004"/>
    </source>
</evidence>
<dbReference type="EMBL" id="VYQF01000007">
    <property type="protein sequence ID" value="KAA9036524.1"/>
    <property type="molecule type" value="Genomic_DNA"/>
</dbReference>
<keyword evidence="8" id="KW-1185">Reference proteome</keyword>
<dbReference type="GO" id="GO:0051537">
    <property type="term" value="F:2 iron, 2 sulfur cluster binding"/>
    <property type="evidence" value="ECO:0007669"/>
    <property type="project" value="UniProtKB-KW"/>
</dbReference>
<evidence type="ECO:0000313" key="8">
    <source>
        <dbReference type="Proteomes" id="UP000326903"/>
    </source>
</evidence>
<sequence length="166" mass="18054">MEITLKVNEVQHTLDVEPRTLLVHLIRENLNLTGTHIGCDTTTCGACTILLDGKSVKSCTILAVQANGKSVRTIESVAGADGHLHPLQEGFKDNHGLHCGFCTPGMIMRSIELLENNPNPTEEEIRWGISGNLCRCTGYNNIVKAIEYASAKNRGVEPASTEPQFV</sequence>
<dbReference type="RefSeq" id="WP_150416266.1">
    <property type="nucleotide sequence ID" value="NZ_VYQF01000007.1"/>
</dbReference>
<dbReference type="PROSITE" id="PS51085">
    <property type="entry name" value="2FE2S_FER_2"/>
    <property type="match status" value="1"/>
</dbReference>
<evidence type="ECO:0000256" key="5">
    <source>
        <dbReference type="ARBA" id="ARBA00023014"/>
    </source>
</evidence>
<dbReference type="Pfam" id="PF01799">
    <property type="entry name" value="Fer2_2"/>
    <property type="match status" value="1"/>
</dbReference>
<dbReference type="SUPFAM" id="SSF47741">
    <property type="entry name" value="CO dehydrogenase ISP C-domain like"/>
    <property type="match status" value="1"/>
</dbReference>
<dbReference type="Pfam" id="PF00111">
    <property type="entry name" value="Fer2"/>
    <property type="match status" value="1"/>
</dbReference>
<dbReference type="Gene3D" id="3.10.20.30">
    <property type="match status" value="1"/>
</dbReference>
<evidence type="ECO:0000256" key="1">
    <source>
        <dbReference type="ARBA" id="ARBA00022714"/>
    </source>
</evidence>
<dbReference type="FunFam" id="3.10.20.30:FF:000020">
    <property type="entry name" value="Xanthine dehydrogenase iron-sulfur subunit"/>
    <property type="match status" value="1"/>
</dbReference>
<keyword evidence="5" id="KW-0411">Iron-sulfur</keyword>
<evidence type="ECO:0000256" key="2">
    <source>
        <dbReference type="ARBA" id="ARBA00022723"/>
    </source>
</evidence>
<keyword evidence="3" id="KW-0560">Oxidoreductase</keyword>